<organism evidence="1 2">
    <name type="scientific">Mycena indigotica</name>
    <dbReference type="NCBI Taxonomy" id="2126181"/>
    <lineage>
        <taxon>Eukaryota</taxon>
        <taxon>Fungi</taxon>
        <taxon>Dikarya</taxon>
        <taxon>Basidiomycota</taxon>
        <taxon>Agaricomycotina</taxon>
        <taxon>Agaricomycetes</taxon>
        <taxon>Agaricomycetidae</taxon>
        <taxon>Agaricales</taxon>
        <taxon>Marasmiineae</taxon>
        <taxon>Mycenaceae</taxon>
        <taxon>Mycena</taxon>
    </lineage>
</organism>
<gene>
    <name evidence="1" type="ORF">MIND_01391800</name>
</gene>
<dbReference type="EMBL" id="JACAZF010000017">
    <property type="protein sequence ID" value="KAF7289301.1"/>
    <property type="molecule type" value="Genomic_DNA"/>
</dbReference>
<dbReference type="AlphaFoldDB" id="A0A8H6RZL5"/>
<dbReference type="RefSeq" id="XP_037213332.1">
    <property type="nucleotide sequence ID" value="XM_037370331.1"/>
</dbReference>
<evidence type="ECO:0000313" key="2">
    <source>
        <dbReference type="Proteomes" id="UP000636479"/>
    </source>
</evidence>
<keyword evidence="2" id="KW-1185">Reference proteome</keyword>
<name>A0A8H6RZL5_9AGAR</name>
<evidence type="ECO:0000313" key="1">
    <source>
        <dbReference type="EMBL" id="KAF7289301.1"/>
    </source>
</evidence>
<accession>A0A8H6RZL5</accession>
<sequence>MAKPVFHSTFVSRLDRKLELQDVARNNAPASMDQTIHCQAIVSDAPKELLEYDAAISKTRATLDALESERRTIQEYHGLCRSVLAPIRRLPPEVLTSVFECFITPVPWIPWTPDEALTTWKDLLKQETEEVGNQALITLSRVCQRWNNIIMGTPTLWSAVNLDLSVWADPEEAYTRLESPLNKVLLRGQQTPLTIGVHDTYGRTPRNGWKRTMALLLRHSSRWKNAFFSQSPMAFASYDAPNPDFPDLENLHLDAQFKDIPPQVTSFFREVPRLRTLELRSPVGHLHSLGLPFEQLGSLVLWGVPPAALNDVLPVVSRLPKTSEAHIMIHMIPNTSVSAAGYNTGEITSQLESCTVTGYAHTKEVDGVMTRFVLGQIFQRLNLPRVTFLGFDYHAKYVPMPWPHDEFVAFAARSSLKTHLTRINLGWVVVNEPQMLEILGNLPLLTFLLISDHKVVDKSDVVAVTNTVLHRLTRKDSTDEGCLCPNLNSFTFFSHLEFDEGVCRDFITSRVSRGGKGGIKKFELEVCWYEMGRRKPGPDEFVEAKQLDAQGKMKFAIKGYRLENEK</sequence>
<dbReference type="Proteomes" id="UP000636479">
    <property type="component" value="Unassembled WGS sequence"/>
</dbReference>
<comment type="caution">
    <text evidence="1">The sequence shown here is derived from an EMBL/GenBank/DDBJ whole genome shotgun (WGS) entry which is preliminary data.</text>
</comment>
<reference evidence="1" key="1">
    <citation type="submission" date="2020-05" db="EMBL/GenBank/DDBJ databases">
        <title>Mycena genomes resolve the evolution of fungal bioluminescence.</title>
        <authorList>
            <person name="Tsai I.J."/>
        </authorList>
    </citation>
    <scope>NUCLEOTIDE SEQUENCE</scope>
    <source>
        <strain evidence="1">171206Taipei</strain>
    </source>
</reference>
<dbReference type="OrthoDB" id="3365698at2759"/>
<dbReference type="GeneID" id="59352847"/>
<proteinExistence type="predicted"/>
<protein>
    <submittedName>
        <fullName evidence="1">F-box domain-containing protein</fullName>
    </submittedName>
</protein>
<dbReference type="Gene3D" id="1.20.1280.50">
    <property type="match status" value="1"/>
</dbReference>